<evidence type="ECO:0000256" key="2">
    <source>
        <dbReference type="ARBA" id="ARBA00022741"/>
    </source>
</evidence>
<dbReference type="EMBL" id="JBBBDM010000010">
    <property type="protein sequence ID" value="MEI5688584.1"/>
    <property type="molecule type" value="Genomic_DNA"/>
</dbReference>
<dbReference type="SUPFAM" id="SSF52540">
    <property type="entry name" value="P-loop containing nucleoside triphosphate hydrolases"/>
    <property type="match status" value="1"/>
</dbReference>
<evidence type="ECO:0000259" key="5">
    <source>
        <dbReference type="PROSITE" id="PS50893"/>
    </source>
</evidence>
<feature type="compositionally biased region" description="Low complexity" evidence="4">
    <location>
        <begin position="287"/>
        <end position="299"/>
    </location>
</feature>
<accession>A0ABU8H6I6</accession>
<evidence type="ECO:0000256" key="4">
    <source>
        <dbReference type="SAM" id="MobiDB-lite"/>
    </source>
</evidence>
<dbReference type="InterPro" id="IPR003439">
    <property type="entry name" value="ABC_transporter-like_ATP-bd"/>
</dbReference>
<dbReference type="PROSITE" id="PS50893">
    <property type="entry name" value="ABC_TRANSPORTER_2"/>
    <property type="match status" value="1"/>
</dbReference>
<organism evidence="6 7">
    <name type="scientific">Sphingomonas kyungheensis</name>
    <dbReference type="NCBI Taxonomy" id="1069987"/>
    <lineage>
        <taxon>Bacteria</taxon>
        <taxon>Pseudomonadati</taxon>
        <taxon>Pseudomonadota</taxon>
        <taxon>Alphaproteobacteria</taxon>
        <taxon>Sphingomonadales</taxon>
        <taxon>Sphingomonadaceae</taxon>
        <taxon>Sphingomonas</taxon>
    </lineage>
</organism>
<comment type="caution">
    <text evidence="6">The sequence shown here is derived from an EMBL/GenBank/DDBJ whole genome shotgun (WGS) entry which is preliminary data.</text>
</comment>
<gene>
    <name evidence="6" type="ORF">V8201_15935</name>
</gene>
<evidence type="ECO:0000313" key="7">
    <source>
        <dbReference type="Proteomes" id="UP001367771"/>
    </source>
</evidence>
<feature type="compositionally biased region" description="Polar residues" evidence="4">
    <location>
        <begin position="269"/>
        <end position="286"/>
    </location>
</feature>
<dbReference type="PANTHER" id="PTHR43023">
    <property type="entry name" value="PROTEIN TRIGALACTOSYLDIACYLGLYCEROL 3, CHLOROPLASTIC"/>
    <property type="match status" value="1"/>
</dbReference>
<dbReference type="Pfam" id="PF00005">
    <property type="entry name" value="ABC_tran"/>
    <property type="match status" value="1"/>
</dbReference>
<dbReference type="Proteomes" id="UP001367771">
    <property type="component" value="Unassembled WGS sequence"/>
</dbReference>
<keyword evidence="1" id="KW-0813">Transport</keyword>
<protein>
    <submittedName>
        <fullName evidence="6">ABC transporter ATP-binding protein</fullName>
    </submittedName>
</protein>
<dbReference type="InterPro" id="IPR017871">
    <property type="entry name" value="ABC_transporter-like_CS"/>
</dbReference>
<evidence type="ECO:0000313" key="6">
    <source>
        <dbReference type="EMBL" id="MEI5688584.1"/>
    </source>
</evidence>
<dbReference type="InterPro" id="IPR003593">
    <property type="entry name" value="AAA+_ATPase"/>
</dbReference>
<dbReference type="PANTHER" id="PTHR43023:SF3">
    <property type="entry name" value="PROTEIN TRIGALACTOSYLDIACYLGLYCEROL 3, CHLOROPLASTIC"/>
    <property type="match status" value="1"/>
</dbReference>
<dbReference type="PROSITE" id="PS00211">
    <property type="entry name" value="ABC_TRANSPORTER_1"/>
    <property type="match status" value="1"/>
</dbReference>
<dbReference type="Gene3D" id="3.40.50.300">
    <property type="entry name" value="P-loop containing nucleotide triphosphate hydrolases"/>
    <property type="match status" value="1"/>
</dbReference>
<dbReference type="RefSeq" id="WP_037531846.1">
    <property type="nucleotide sequence ID" value="NZ_JBBBDM010000010.1"/>
</dbReference>
<feature type="region of interest" description="Disordered" evidence="4">
    <location>
        <begin position="268"/>
        <end position="309"/>
    </location>
</feature>
<feature type="domain" description="ABC transporter" evidence="5">
    <location>
        <begin position="20"/>
        <end position="258"/>
    </location>
</feature>
<evidence type="ECO:0000256" key="3">
    <source>
        <dbReference type="ARBA" id="ARBA00022840"/>
    </source>
</evidence>
<dbReference type="SMART" id="SM00382">
    <property type="entry name" value="AAA"/>
    <property type="match status" value="1"/>
</dbReference>
<keyword evidence="3 6" id="KW-0067">ATP-binding</keyword>
<sequence length="309" mass="32680">MANTPASARPRDSGRDESIIQVRGLKNAFGESVIHDGLDLDVRRGEILGVVGGSGTGKSVLMRSIIGLQTPVAGEITVFGEPTIGREETEATAIRKRWGVLFQGGALFSTLTVSENVQVPLREFYGGLDPALMAEIAAYKVVMTGLSPDAGPKYPSELSGGMKKRAGLARALALDPELLFLDEPTAGLDPIGAAAFDQLTKSLQKTLGLTVFLITHDLDTLYAICDRVAVLADKKVIAVGTIDELLALDHPWIEEYFKGPRGRAAIATQEAQDASQHPTEVKTQQIAASPAAATTTEPADPARPPVGTD</sequence>
<evidence type="ECO:0000256" key="1">
    <source>
        <dbReference type="ARBA" id="ARBA00022448"/>
    </source>
</evidence>
<name>A0ABU8H6I6_9SPHN</name>
<keyword evidence="2" id="KW-0547">Nucleotide-binding</keyword>
<dbReference type="CDD" id="cd03261">
    <property type="entry name" value="ABC_Org_Solvent_Resistant"/>
    <property type="match status" value="1"/>
</dbReference>
<proteinExistence type="predicted"/>
<dbReference type="GO" id="GO:0005524">
    <property type="term" value="F:ATP binding"/>
    <property type="evidence" value="ECO:0007669"/>
    <property type="project" value="UniProtKB-KW"/>
</dbReference>
<dbReference type="InterPro" id="IPR027417">
    <property type="entry name" value="P-loop_NTPase"/>
</dbReference>
<reference evidence="6 7" key="1">
    <citation type="journal article" date="2013" name="Int. J. Syst. Evol. Microbiol.">
        <title>Sphingomonas kyungheensis sp. nov., a bacterium with ginsenoside-converting activity isolated from soil of a ginseng field.</title>
        <authorList>
            <person name="Son H.M."/>
            <person name="Yang J.E."/>
            <person name="Park Y."/>
            <person name="Han C.K."/>
            <person name="Kim S.G."/>
            <person name="Kook M."/>
            <person name="Yi T.H."/>
        </authorList>
    </citation>
    <scope>NUCLEOTIDE SEQUENCE [LARGE SCALE GENOMIC DNA]</scope>
    <source>
        <strain evidence="6 7">LMG 26582</strain>
    </source>
</reference>
<keyword evidence="7" id="KW-1185">Reference proteome</keyword>